<evidence type="ECO:0000313" key="3">
    <source>
        <dbReference type="Proteomes" id="UP000298781"/>
    </source>
</evidence>
<organism evidence="2 3">
    <name type="scientific">Phreatobacter stygius</name>
    <dbReference type="NCBI Taxonomy" id="1940610"/>
    <lineage>
        <taxon>Bacteria</taxon>
        <taxon>Pseudomonadati</taxon>
        <taxon>Pseudomonadota</taxon>
        <taxon>Alphaproteobacteria</taxon>
        <taxon>Hyphomicrobiales</taxon>
        <taxon>Phreatobacteraceae</taxon>
        <taxon>Phreatobacter</taxon>
    </lineage>
</organism>
<dbReference type="RefSeq" id="WP_136961960.1">
    <property type="nucleotide sequence ID" value="NZ_CP039690.1"/>
</dbReference>
<dbReference type="KEGG" id="pstg:E8M01_21165"/>
<accession>A0A4D7BF53</accession>
<sequence length="364" mass="38105">MSTPRLPHVQSLIGLARSNGIDVRQTLLRILVDQFVAEPHHSAAEITRFGELALHLIVKADEDDRAIIAAKLADHPQTPTAVARKLATDTIRVAFPILSRSMALSDDDMFLAVRSGDAERALAVASRADLGLAALVALEDMDDPRVAAALTARLSGPPLVATATPAAAKVSDVGRRFLDATPDARESIIAGLALETSGGAGFPISGAETGQSIELAALSRRPGALADALAQDLRIDAATARRIADDEAGEPLVVAARALDLGREAATRILLFAHAAVGTSVGRVYGLTALYDAMPRVVALALVQSWRDAAALPTTAQRHGRHVPVHALDGSERTGARQAASPVGRPAQRMASPLRPASLRLKDS</sequence>
<evidence type="ECO:0000313" key="2">
    <source>
        <dbReference type="EMBL" id="QCI66517.1"/>
    </source>
</evidence>
<dbReference type="OrthoDB" id="8455292at2"/>
<dbReference type="EMBL" id="CP039690">
    <property type="protein sequence ID" value="QCI66517.1"/>
    <property type="molecule type" value="Genomic_DNA"/>
</dbReference>
<dbReference type="AlphaFoldDB" id="A0A4D7BF53"/>
<proteinExistence type="predicted"/>
<reference evidence="2 3" key="1">
    <citation type="submission" date="2019-04" db="EMBL/GenBank/DDBJ databases">
        <title>Phreatobacter aquaticus sp. nov.</title>
        <authorList>
            <person name="Choi A."/>
        </authorList>
    </citation>
    <scope>NUCLEOTIDE SEQUENCE [LARGE SCALE GENOMIC DNA]</scope>
    <source>
        <strain evidence="2 3">KCTC 52518</strain>
    </source>
</reference>
<evidence type="ECO:0008006" key="4">
    <source>
        <dbReference type="Google" id="ProtNLM"/>
    </source>
</evidence>
<feature type="region of interest" description="Disordered" evidence="1">
    <location>
        <begin position="327"/>
        <end position="364"/>
    </location>
</feature>
<dbReference type="Proteomes" id="UP000298781">
    <property type="component" value="Chromosome"/>
</dbReference>
<name>A0A4D7BF53_9HYPH</name>
<keyword evidence="3" id="KW-1185">Reference proteome</keyword>
<evidence type="ECO:0000256" key="1">
    <source>
        <dbReference type="SAM" id="MobiDB-lite"/>
    </source>
</evidence>
<gene>
    <name evidence="2" type="ORF">E8M01_21165</name>
</gene>
<protein>
    <recommendedName>
        <fullName evidence="4">DUF2336 domain-containing protein</fullName>
    </recommendedName>
</protein>